<keyword evidence="7" id="KW-1185">Reference proteome</keyword>
<sequence length="193" mass="20980">MPDSLQPSKNSLRAVAFARRDALSGDERAAAARALARYAAQFEVGPGCVVAGFSAIRSEIDPAALMQALAVRGARLSLPVAVGRGEPLIFRAWTKETVLVRGLYGILEPSSDAEEVEPDIVLVPLAAFDRRGHRIGYGGGYYDRTLAHLRRNRRITAAGLAFSVQEIDELPADEHDEPLDLVLTERDVIDFRG</sequence>
<proteinExistence type="inferred from homology"/>
<protein>
    <recommendedName>
        <fullName evidence="5">5-formyltetrahydrofolate cyclo-ligase</fullName>
        <ecNumber evidence="5">6.3.3.2</ecNumber>
    </recommendedName>
</protein>
<keyword evidence="5" id="KW-0460">Magnesium</keyword>
<dbReference type="PATRIC" id="fig|504832.7.peg.856"/>
<dbReference type="STRING" id="504832.OCA5_c08100"/>
<name>B6JJ02_AFIC5</name>
<gene>
    <name evidence="6" type="ordered locus">OCA5_c08100</name>
</gene>
<dbReference type="PANTHER" id="PTHR23407">
    <property type="entry name" value="ATPASE INHIBITOR/5-FORMYLTETRAHYDROFOLATE CYCLO-LIGASE"/>
    <property type="match status" value="1"/>
</dbReference>
<dbReference type="InterPro" id="IPR002698">
    <property type="entry name" value="FTHF_cligase"/>
</dbReference>
<keyword evidence="2 4" id="KW-0547">Nucleotide-binding</keyword>
<dbReference type="NCBIfam" id="TIGR02727">
    <property type="entry name" value="MTHFS_bact"/>
    <property type="match status" value="1"/>
</dbReference>
<dbReference type="GO" id="GO:0035999">
    <property type="term" value="P:tetrahydrofolate interconversion"/>
    <property type="evidence" value="ECO:0007669"/>
    <property type="project" value="TreeGrafter"/>
</dbReference>
<dbReference type="RefSeq" id="WP_012564437.1">
    <property type="nucleotide sequence ID" value="NC_011386.1"/>
</dbReference>
<dbReference type="Pfam" id="PF01812">
    <property type="entry name" value="5-FTHF_cyc-lig"/>
    <property type="match status" value="1"/>
</dbReference>
<dbReference type="KEGG" id="ocg:OCA5_c08100"/>
<comment type="cofactor">
    <cofactor evidence="5">
        <name>Mg(2+)</name>
        <dbReference type="ChEBI" id="CHEBI:18420"/>
    </cofactor>
</comment>
<evidence type="ECO:0000256" key="1">
    <source>
        <dbReference type="ARBA" id="ARBA00010638"/>
    </source>
</evidence>
<dbReference type="SUPFAM" id="SSF100950">
    <property type="entry name" value="NagB/RpiA/CoA transferase-like"/>
    <property type="match status" value="1"/>
</dbReference>
<evidence type="ECO:0000256" key="3">
    <source>
        <dbReference type="ARBA" id="ARBA00022840"/>
    </source>
</evidence>
<dbReference type="InterPro" id="IPR037171">
    <property type="entry name" value="NagB/RpiA_transferase-like"/>
</dbReference>
<feature type="binding site" evidence="4">
    <location>
        <begin position="9"/>
        <end position="13"/>
    </location>
    <ligand>
        <name>ATP</name>
        <dbReference type="ChEBI" id="CHEBI:30616"/>
    </ligand>
</feature>
<dbReference type="GO" id="GO:0009396">
    <property type="term" value="P:folic acid-containing compound biosynthetic process"/>
    <property type="evidence" value="ECO:0007669"/>
    <property type="project" value="TreeGrafter"/>
</dbReference>
<dbReference type="EC" id="6.3.3.2" evidence="5"/>
<organism evidence="6 7">
    <name type="scientific">Afipia carboxidovorans (strain ATCC 49405 / DSM 1227 / KCTC 32145 / OM5)</name>
    <name type="common">Oligotropha carboxidovorans</name>
    <dbReference type="NCBI Taxonomy" id="504832"/>
    <lineage>
        <taxon>Bacteria</taxon>
        <taxon>Pseudomonadati</taxon>
        <taxon>Pseudomonadota</taxon>
        <taxon>Alphaproteobacteria</taxon>
        <taxon>Hyphomicrobiales</taxon>
        <taxon>Nitrobacteraceae</taxon>
        <taxon>Afipia</taxon>
    </lineage>
</organism>
<accession>B6JJ02</accession>
<dbReference type="GO" id="GO:0046872">
    <property type="term" value="F:metal ion binding"/>
    <property type="evidence" value="ECO:0007669"/>
    <property type="project" value="UniProtKB-KW"/>
</dbReference>
<comment type="catalytic activity">
    <reaction evidence="5">
        <text>(6S)-5-formyl-5,6,7,8-tetrahydrofolate + ATP = (6R)-5,10-methenyltetrahydrofolate + ADP + phosphate</text>
        <dbReference type="Rhea" id="RHEA:10488"/>
        <dbReference type="ChEBI" id="CHEBI:30616"/>
        <dbReference type="ChEBI" id="CHEBI:43474"/>
        <dbReference type="ChEBI" id="CHEBI:57455"/>
        <dbReference type="ChEBI" id="CHEBI:57457"/>
        <dbReference type="ChEBI" id="CHEBI:456216"/>
        <dbReference type="EC" id="6.3.3.2"/>
    </reaction>
</comment>
<evidence type="ECO:0000256" key="4">
    <source>
        <dbReference type="PIRSR" id="PIRSR006806-1"/>
    </source>
</evidence>
<dbReference type="PIRSF" id="PIRSF006806">
    <property type="entry name" value="FTHF_cligase"/>
    <property type="match status" value="1"/>
</dbReference>
<reference evidence="6 7" key="1">
    <citation type="journal article" date="2011" name="J. Bacteriol.">
        <title>Complete genome sequences of the chemolithoautotrophic Oligotropha carboxidovorans strains OM4 and OM5.</title>
        <authorList>
            <person name="Volland S."/>
            <person name="Rachinger M."/>
            <person name="Strittmatter A."/>
            <person name="Daniel R."/>
            <person name="Gottschalk G."/>
            <person name="Meyer O."/>
        </authorList>
    </citation>
    <scope>NUCLEOTIDE SEQUENCE [LARGE SCALE GENOMIC DNA]</scope>
    <source>
        <strain evidence="7">ATCC 49405 / DSM 1227 / KCTC 32145 / OM5</strain>
    </source>
</reference>
<feature type="binding site" evidence="4">
    <location>
        <position position="59"/>
    </location>
    <ligand>
        <name>substrate</name>
    </ligand>
</feature>
<evidence type="ECO:0000313" key="7">
    <source>
        <dbReference type="Proteomes" id="UP000007730"/>
    </source>
</evidence>
<dbReference type="AlphaFoldDB" id="B6JJ02"/>
<evidence type="ECO:0000256" key="2">
    <source>
        <dbReference type="ARBA" id="ARBA00022741"/>
    </source>
</evidence>
<evidence type="ECO:0000256" key="5">
    <source>
        <dbReference type="RuleBase" id="RU361279"/>
    </source>
</evidence>
<dbReference type="Proteomes" id="UP000007730">
    <property type="component" value="Chromosome"/>
</dbReference>
<evidence type="ECO:0000313" key="6">
    <source>
        <dbReference type="EMBL" id="AEI05532.1"/>
    </source>
</evidence>
<dbReference type="EMBL" id="CP002826">
    <property type="protein sequence ID" value="AEI05532.1"/>
    <property type="molecule type" value="Genomic_DNA"/>
</dbReference>
<dbReference type="eggNOG" id="COG0212">
    <property type="taxonomic scope" value="Bacteria"/>
</dbReference>
<dbReference type="GO" id="GO:0030272">
    <property type="term" value="F:5-formyltetrahydrofolate cyclo-ligase activity"/>
    <property type="evidence" value="ECO:0007669"/>
    <property type="project" value="UniProtKB-EC"/>
</dbReference>
<comment type="similarity">
    <text evidence="1 5">Belongs to the 5-formyltetrahydrofolate cyclo-ligase family.</text>
</comment>
<keyword evidence="3 4" id="KW-0067">ATP-binding</keyword>
<dbReference type="OrthoDB" id="9801938at2"/>
<dbReference type="HOGENOM" id="CLU_066245_0_1_5"/>
<dbReference type="InterPro" id="IPR024185">
    <property type="entry name" value="FTHF_cligase-like_sf"/>
</dbReference>
<keyword evidence="5" id="KW-0479">Metal-binding</keyword>
<feature type="binding site" evidence="4">
    <location>
        <begin position="134"/>
        <end position="142"/>
    </location>
    <ligand>
        <name>ATP</name>
        <dbReference type="ChEBI" id="CHEBI:30616"/>
    </ligand>
</feature>
<dbReference type="KEGG" id="oca:OCAR_7307"/>
<dbReference type="PANTHER" id="PTHR23407:SF1">
    <property type="entry name" value="5-FORMYLTETRAHYDROFOLATE CYCLO-LIGASE"/>
    <property type="match status" value="1"/>
</dbReference>
<dbReference type="GO" id="GO:0005524">
    <property type="term" value="F:ATP binding"/>
    <property type="evidence" value="ECO:0007669"/>
    <property type="project" value="UniProtKB-KW"/>
</dbReference>
<keyword evidence="6" id="KW-0436">Ligase</keyword>
<dbReference type="Gene3D" id="3.40.50.10420">
    <property type="entry name" value="NagB/RpiA/CoA transferase-like"/>
    <property type="match status" value="1"/>
</dbReference>